<evidence type="ECO:0008006" key="4">
    <source>
        <dbReference type="Google" id="ProtNLM"/>
    </source>
</evidence>
<evidence type="ECO:0000313" key="3">
    <source>
        <dbReference type="Proteomes" id="UP000244855"/>
    </source>
</evidence>
<feature type="transmembrane region" description="Helical" evidence="1">
    <location>
        <begin position="40"/>
        <end position="66"/>
    </location>
</feature>
<keyword evidence="1" id="KW-0812">Transmembrane</keyword>
<dbReference type="Proteomes" id="UP000244855">
    <property type="component" value="Unassembled WGS sequence"/>
</dbReference>
<organism evidence="2 3">
    <name type="scientific">Periconia macrospinosa</name>
    <dbReference type="NCBI Taxonomy" id="97972"/>
    <lineage>
        <taxon>Eukaryota</taxon>
        <taxon>Fungi</taxon>
        <taxon>Dikarya</taxon>
        <taxon>Ascomycota</taxon>
        <taxon>Pezizomycotina</taxon>
        <taxon>Dothideomycetes</taxon>
        <taxon>Pleosporomycetidae</taxon>
        <taxon>Pleosporales</taxon>
        <taxon>Massarineae</taxon>
        <taxon>Periconiaceae</taxon>
        <taxon>Periconia</taxon>
    </lineage>
</organism>
<keyword evidence="3" id="KW-1185">Reference proteome</keyword>
<proteinExistence type="predicted"/>
<accession>A0A2V1DNZ6</accession>
<evidence type="ECO:0000256" key="1">
    <source>
        <dbReference type="SAM" id="Phobius"/>
    </source>
</evidence>
<reference evidence="2 3" key="1">
    <citation type="journal article" date="2018" name="Sci. Rep.">
        <title>Comparative genomics provides insights into the lifestyle and reveals functional heterogeneity of dark septate endophytic fungi.</title>
        <authorList>
            <person name="Knapp D.G."/>
            <person name="Nemeth J.B."/>
            <person name="Barry K."/>
            <person name="Hainaut M."/>
            <person name="Henrissat B."/>
            <person name="Johnson J."/>
            <person name="Kuo A."/>
            <person name="Lim J.H.P."/>
            <person name="Lipzen A."/>
            <person name="Nolan M."/>
            <person name="Ohm R.A."/>
            <person name="Tamas L."/>
            <person name="Grigoriev I.V."/>
            <person name="Spatafora J.W."/>
            <person name="Nagy L.G."/>
            <person name="Kovacs G.M."/>
        </authorList>
    </citation>
    <scope>NUCLEOTIDE SEQUENCE [LARGE SCALE GENOMIC DNA]</scope>
    <source>
        <strain evidence="2 3">DSE2036</strain>
    </source>
</reference>
<keyword evidence="1" id="KW-0472">Membrane</keyword>
<sequence length="92" mass="10743">MNGGRKLSVYIGTCVGEGGYRGWDMFERERESLHTFSFSFSFLIVFWGLGSLPSFLPTGITMWICIMRTHRYMCVGGWGYIQYLYVDIGWRF</sequence>
<gene>
    <name evidence="2" type="ORF">DM02DRAFT_564152</name>
</gene>
<dbReference type="EMBL" id="KZ805386">
    <property type="protein sequence ID" value="PVH99728.1"/>
    <property type="molecule type" value="Genomic_DNA"/>
</dbReference>
<name>A0A2V1DNZ6_9PLEO</name>
<protein>
    <recommendedName>
        <fullName evidence="4">Transmembrane protein</fullName>
    </recommendedName>
</protein>
<dbReference type="AlphaFoldDB" id="A0A2V1DNZ6"/>
<keyword evidence="1" id="KW-1133">Transmembrane helix</keyword>
<evidence type="ECO:0000313" key="2">
    <source>
        <dbReference type="EMBL" id="PVH99728.1"/>
    </source>
</evidence>